<dbReference type="InterPro" id="IPR045584">
    <property type="entry name" value="Pilin-like"/>
</dbReference>
<dbReference type="PANTHER" id="PTHR30093">
    <property type="entry name" value="GENERAL SECRETION PATHWAY PROTEIN G"/>
    <property type="match status" value="1"/>
</dbReference>
<keyword evidence="8" id="KW-1185">Reference proteome</keyword>
<evidence type="ECO:0000256" key="4">
    <source>
        <dbReference type="ARBA" id="ARBA00022989"/>
    </source>
</evidence>
<protein>
    <submittedName>
        <fullName evidence="7">MSHA pilin protein MshA</fullName>
    </submittedName>
</protein>
<dbReference type="OrthoDB" id="8566657at2"/>
<dbReference type="SUPFAM" id="SSF54523">
    <property type="entry name" value="Pili subunits"/>
    <property type="match status" value="1"/>
</dbReference>
<evidence type="ECO:0000256" key="3">
    <source>
        <dbReference type="ARBA" id="ARBA00022692"/>
    </source>
</evidence>
<evidence type="ECO:0000313" key="8">
    <source>
        <dbReference type="Proteomes" id="UP000286806"/>
    </source>
</evidence>
<reference evidence="7 8" key="1">
    <citation type="journal article" date="2019" name="Front. Microbiol.">
        <title>Genomes of Neutrophilic Sulfur-Oxidizing Chemolithoautotrophs Representing 9 Proteobacterial Species From 8 Genera.</title>
        <authorList>
            <person name="Watanabe T."/>
            <person name="Kojima H."/>
            <person name="Umezawa K."/>
            <person name="Hori C."/>
            <person name="Takasuka T.E."/>
            <person name="Kato Y."/>
            <person name="Fukui M."/>
        </authorList>
    </citation>
    <scope>NUCLEOTIDE SEQUENCE [LARGE SCALE GENOMIC DNA]</scope>
    <source>
        <strain evidence="7 8">TTN</strain>
    </source>
</reference>
<name>A0A401JAQ0_9PROT</name>
<evidence type="ECO:0000256" key="1">
    <source>
        <dbReference type="ARBA" id="ARBA00004167"/>
    </source>
</evidence>
<evidence type="ECO:0000256" key="6">
    <source>
        <dbReference type="SAM" id="Phobius"/>
    </source>
</evidence>
<dbReference type="NCBIfam" id="TIGR02532">
    <property type="entry name" value="IV_pilin_GFxxxE"/>
    <property type="match status" value="1"/>
</dbReference>
<keyword evidence="5 6" id="KW-0472">Membrane</keyword>
<dbReference type="PANTHER" id="PTHR30093:SF44">
    <property type="entry name" value="TYPE II SECRETION SYSTEM CORE PROTEIN G"/>
    <property type="match status" value="1"/>
</dbReference>
<dbReference type="AlphaFoldDB" id="A0A401JAQ0"/>
<dbReference type="InterPro" id="IPR012902">
    <property type="entry name" value="N_methyl_site"/>
</dbReference>
<proteinExistence type="predicted"/>
<evidence type="ECO:0000313" key="7">
    <source>
        <dbReference type="EMBL" id="GBL44636.1"/>
    </source>
</evidence>
<keyword evidence="4 6" id="KW-1133">Transmembrane helix</keyword>
<sequence length="165" mass="16565">MRKYHQGFTLIELVVVIAIIGILAATALPRYINLQTQARAAKAQAIYGAVRSASALARANCMVDLAGLTTPATCTTTAGTTNMDGTAVAMINQYPAANVALVSGTGGILLAAQLNPATDAITATQSGTTVTIDINGGTAGTCSVTYTEATAGPVAPFITPTTSGC</sequence>
<evidence type="ECO:0000256" key="2">
    <source>
        <dbReference type="ARBA" id="ARBA00022481"/>
    </source>
</evidence>
<organism evidence="7 8">
    <name type="scientific">Sulfuriferula multivorans</name>
    <dbReference type="NCBI Taxonomy" id="1559896"/>
    <lineage>
        <taxon>Bacteria</taxon>
        <taxon>Pseudomonadati</taxon>
        <taxon>Pseudomonadota</taxon>
        <taxon>Betaproteobacteria</taxon>
        <taxon>Nitrosomonadales</taxon>
        <taxon>Sulfuricellaceae</taxon>
        <taxon>Sulfuriferula</taxon>
    </lineage>
</organism>
<keyword evidence="3 6" id="KW-0812">Transmembrane</keyword>
<dbReference type="GO" id="GO:0016020">
    <property type="term" value="C:membrane"/>
    <property type="evidence" value="ECO:0007669"/>
    <property type="project" value="UniProtKB-SubCell"/>
</dbReference>
<feature type="transmembrane region" description="Helical" evidence="6">
    <location>
        <begin position="7"/>
        <end position="28"/>
    </location>
</feature>
<dbReference type="EMBL" id="BGOW01000002">
    <property type="protein sequence ID" value="GBL44636.1"/>
    <property type="molecule type" value="Genomic_DNA"/>
</dbReference>
<dbReference type="RefSeq" id="WP_124703471.1">
    <property type="nucleotide sequence ID" value="NZ_BGOW01000002.1"/>
</dbReference>
<dbReference type="Pfam" id="PF07963">
    <property type="entry name" value="N_methyl"/>
    <property type="match status" value="1"/>
</dbReference>
<dbReference type="PROSITE" id="PS00409">
    <property type="entry name" value="PROKAR_NTER_METHYL"/>
    <property type="match status" value="1"/>
</dbReference>
<comment type="subcellular location">
    <subcellularLocation>
        <location evidence="1">Membrane</location>
        <topology evidence="1">Single-pass membrane protein</topology>
    </subcellularLocation>
</comment>
<keyword evidence="2" id="KW-0488">Methylation</keyword>
<gene>
    <name evidence="7" type="ORF">SFMTTN_0436</name>
</gene>
<dbReference type="Proteomes" id="UP000286806">
    <property type="component" value="Unassembled WGS sequence"/>
</dbReference>
<accession>A0A401JAQ0</accession>
<dbReference type="Gene3D" id="3.30.700.10">
    <property type="entry name" value="Glycoprotein, Type 4 Pilin"/>
    <property type="match status" value="1"/>
</dbReference>
<evidence type="ECO:0000256" key="5">
    <source>
        <dbReference type="ARBA" id="ARBA00023136"/>
    </source>
</evidence>
<comment type="caution">
    <text evidence="7">The sequence shown here is derived from an EMBL/GenBank/DDBJ whole genome shotgun (WGS) entry which is preliminary data.</text>
</comment>